<dbReference type="EMBL" id="DVJO01000016">
    <property type="protein sequence ID" value="HIS82093.1"/>
    <property type="molecule type" value="Genomic_DNA"/>
</dbReference>
<dbReference type="Proteomes" id="UP000824139">
    <property type="component" value="Unassembled WGS sequence"/>
</dbReference>
<comment type="caution">
    <text evidence="1">The sequence shown here is derived from an EMBL/GenBank/DDBJ whole genome shotgun (WGS) entry which is preliminary data.</text>
</comment>
<gene>
    <name evidence="1" type="ORF">IAD41_00580</name>
</gene>
<sequence length="308" mass="35916">MTALTSGTSTGVSLRAQLEKLNNFLVFFEEIDRFKIHYIEDLGKDSFSANPRKKSSKDSKEIVTEINTSFCIGTNHFFEDMTFANFSRCIPVNLRRGQFDLSNFEYHSKESLEKLSCFLPKILFYRDKILDLYREQYRIAQIHCDYSRICNNVAIGMTIWTVINDILKKEVINTENLVKNYLDYFEQYLNTELSYGDVFLSDVYSLFNKKELIHGRDFVITRGKYLRINLTKYCDIYNSIHENNKLNPAKIKLKLANDKRVISLKATDMKPIGKAIKIDISENETLLDILNRVTKTPEIEEVLNEINS</sequence>
<protein>
    <submittedName>
        <fullName evidence="1">Uncharacterized protein</fullName>
    </submittedName>
</protein>
<reference evidence="1" key="2">
    <citation type="journal article" date="2021" name="PeerJ">
        <title>Extensive microbial diversity within the chicken gut microbiome revealed by metagenomics and culture.</title>
        <authorList>
            <person name="Gilroy R."/>
            <person name="Ravi A."/>
            <person name="Getino M."/>
            <person name="Pursley I."/>
            <person name="Horton D.L."/>
            <person name="Alikhan N.F."/>
            <person name="Baker D."/>
            <person name="Gharbi K."/>
            <person name="Hall N."/>
            <person name="Watson M."/>
            <person name="Adriaenssens E.M."/>
            <person name="Foster-Nyarko E."/>
            <person name="Jarju S."/>
            <person name="Secka A."/>
            <person name="Antonio M."/>
            <person name="Oren A."/>
            <person name="Chaudhuri R.R."/>
            <person name="La Ragione R."/>
            <person name="Hildebrand F."/>
            <person name="Pallen M.J."/>
        </authorList>
    </citation>
    <scope>NUCLEOTIDE SEQUENCE</scope>
    <source>
        <strain evidence="1">CHK152-2994</strain>
    </source>
</reference>
<organism evidence="1 2">
    <name type="scientific">Candidatus Scatenecus faecavium</name>
    <dbReference type="NCBI Taxonomy" id="2840915"/>
    <lineage>
        <taxon>Bacteria</taxon>
        <taxon>Candidatus Scatenecus</taxon>
    </lineage>
</organism>
<proteinExistence type="predicted"/>
<dbReference type="AlphaFoldDB" id="A0A9D1FUC9"/>
<reference evidence="1" key="1">
    <citation type="submission" date="2020-10" db="EMBL/GenBank/DDBJ databases">
        <authorList>
            <person name="Gilroy R."/>
        </authorList>
    </citation>
    <scope>NUCLEOTIDE SEQUENCE</scope>
    <source>
        <strain evidence="1">CHK152-2994</strain>
    </source>
</reference>
<name>A0A9D1FUC9_9BACT</name>
<evidence type="ECO:0000313" key="2">
    <source>
        <dbReference type="Proteomes" id="UP000824139"/>
    </source>
</evidence>
<evidence type="ECO:0000313" key="1">
    <source>
        <dbReference type="EMBL" id="HIS82093.1"/>
    </source>
</evidence>
<accession>A0A9D1FUC9</accession>